<dbReference type="Pfam" id="PF02518">
    <property type="entry name" value="HATPase_c"/>
    <property type="match status" value="1"/>
</dbReference>
<organism evidence="12 13">
    <name type="scientific">Desulfobacter hydrogenophilus</name>
    <dbReference type="NCBI Taxonomy" id="2291"/>
    <lineage>
        <taxon>Bacteria</taxon>
        <taxon>Pseudomonadati</taxon>
        <taxon>Thermodesulfobacteriota</taxon>
        <taxon>Desulfobacteria</taxon>
        <taxon>Desulfobacterales</taxon>
        <taxon>Desulfobacteraceae</taxon>
        <taxon>Desulfobacter</taxon>
    </lineage>
</organism>
<keyword evidence="14" id="KW-1185">Reference proteome</keyword>
<dbReference type="AlphaFoldDB" id="A0A328FBL8"/>
<dbReference type="InterPro" id="IPR003594">
    <property type="entry name" value="HATPase_dom"/>
</dbReference>
<evidence type="ECO:0000256" key="8">
    <source>
        <dbReference type="ARBA" id="ARBA00023012"/>
    </source>
</evidence>
<keyword evidence="4" id="KW-0808">Transferase</keyword>
<keyword evidence="5" id="KW-0547">Nucleotide-binding</keyword>
<evidence type="ECO:0000256" key="3">
    <source>
        <dbReference type="ARBA" id="ARBA00022553"/>
    </source>
</evidence>
<dbReference type="RefSeq" id="WP_111957207.1">
    <property type="nucleotide sequence ID" value="NZ_CP036313.1"/>
</dbReference>
<evidence type="ECO:0000256" key="4">
    <source>
        <dbReference type="ARBA" id="ARBA00022679"/>
    </source>
</evidence>
<feature type="transmembrane region" description="Helical" evidence="9">
    <location>
        <begin position="300"/>
        <end position="323"/>
    </location>
</feature>
<keyword evidence="9" id="KW-0472">Membrane</keyword>
<evidence type="ECO:0000259" key="10">
    <source>
        <dbReference type="PROSITE" id="PS50109"/>
    </source>
</evidence>
<dbReference type="PANTHER" id="PTHR43065">
    <property type="entry name" value="SENSOR HISTIDINE KINASE"/>
    <property type="match status" value="1"/>
</dbReference>
<evidence type="ECO:0000313" key="13">
    <source>
        <dbReference type="Proteomes" id="UP000248798"/>
    </source>
</evidence>
<dbReference type="InterPro" id="IPR036097">
    <property type="entry name" value="HisK_dim/P_sf"/>
</dbReference>
<proteinExistence type="predicted"/>
<dbReference type="PROSITE" id="PS50109">
    <property type="entry name" value="HIS_KIN"/>
    <property type="match status" value="1"/>
</dbReference>
<dbReference type="GO" id="GO:0000155">
    <property type="term" value="F:phosphorelay sensor kinase activity"/>
    <property type="evidence" value="ECO:0007669"/>
    <property type="project" value="InterPro"/>
</dbReference>
<dbReference type="CDD" id="cd00082">
    <property type="entry name" value="HisKA"/>
    <property type="match status" value="1"/>
</dbReference>
<dbReference type="Gene3D" id="3.30.450.20">
    <property type="entry name" value="PAS domain"/>
    <property type="match status" value="1"/>
</dbReference>
<gene>
    <name evidence="12" type="ORF">DO021_12655</name>
    <name evidence="11" type="ORF">EYB58_14715</name>
</gene>
<keyword evidence="8" id="KW-0902">Two-component regulatory system</keyword>
<comment type="catalytic activity">
    <reaction evidence="1">
        <text>ATP + protein L-histidine = ADP + protein N-phospho-L-histidine.</text>
        <dbReference type="EC" id="2.7.13.3"/>
    </reaction>
</comment>
<keyword evidence="6 12" id="KW-0418">Kinase</keyword>
<accession>A0A328FBL8</accession>
<dbReference type="Gene3D" id="1.10.287.130">
    <property type="match status" value="1"/>
</dbReference>
<keyword evidence="9" id="KW-0812">Transmembrane</keyword>
<evidence type="ECO:0000256" key="9">
    <source>
        <dbReference type="SAM" id="Phobius"/>
    </source>
</evidence>
<dbReference type="GO" id="GO:0005524">
    <property type="term" value="F:ATP binding"/>
    <property type="evidence" value="ECO:0007669"/>
    <property type="project" value="UniProtKB-KW"/>
</dbReference>
<sequence>MAQETKNTEKKTKGTGPGTKLLVGEFLNYKRIWLISFVLTAAFAIIPVIFFAVLDYNLTRRALENDAEARAARLASNTWRSISFFLDERKNALSYVVRSNSLAQLEDTQQLTKTLNFLHQSFGGFTDIGIIDATGVQNAYAGPHGLAGKNYKDQQWFKDTMDHGISVSDVFLGFRNVPHISIALRHTTPDNSYVIIRATIEHQLPKIISEVKTSGNGDAFLINAQGVLQTPSHHFGAVLEKANIALPLATDQTRTMPITLEDGQNLISAFRHIPNTPFILVVLKSKQVIMSPWQDSQATVIKYLGISISVVLLWIGAVTAYFVRRLKYLDIKRSKYFHMAEYENKMASIGRLAAGVAHEINNPLAIINEKAGLIKDLAHFKQELKNEPRLLETVDIILASVKRCSRITRQLLSFGRQTQTTAVPLTLKSVLDEVLVFLVKEAQLKNIFIEIDVPDTLPQVVGNRGKLQQVLLNIVNNAFAAMPRDGRLSIKAEETDDAFVRLDISDSGCGISPENLKHIFEPFFSTKTNQGGTGLGLSITYGLVQEIGGRIKVESKVNEGTTFIVSLPTTTQKEE</sequence>
<dbReference type="EMBL" id="CP036313">
    <property type="protein sequence ID" value="QBH14064.1"/>
    <property type="molecule type" value="Genomic_DNA"/>
</dbReference>
<dbReference type="InterPro" id="IPR004358">
    <property type="entry name" value="Sig_transdc_His_kin-like_C"/>
</dbReference>
<reference evidence="12 13" key="1">
    <citation type="submission" date="2018-06" db="EMBL/GenBank/DDBJ databases">
        <title>Complete Genome Sequence of Desulfobacter hydrogenophilus (DSM3380).</title>
        <authorList>
            <person name="Marietou A."/>
            <person name="Schreiber L."/>
            <person name="Marshall I."/>
            <person name="Jorgensen B."/>
        </authorList>
    </citation>
    <scope>NUCLEOTIDE SEQUENCE [LARGE SCALE GENOMIC DNA]</scope>
    <source>
        <strain evidence="12 13">DSM 3380</strain>
    </source>
</reference>
<dbReference type="SUPFAM" id="SSF55874">
    <property type="entry name" value="ATPase domain of HSP90 chaperone/DNA topoisomerase II/histidine kinase"/>
    <property type="match status" value="1"/>
</dbReference>
<dbReference type="PRINTS" id="PR00344">
    <property type="entry name" value="BCTRLSENSOR"/>
</dbReference>
<keyword evidence="9" id="KW-1133">Transmembrane helix</keyword>
<dbReference type="SMART" id="SM00387">
    <property type="entry name" value="HATPase_c"/>
    <property type="match status" value="1"/>
</dbReference>
<name>A0A328FBL8_9BACT</name>
<dbReference type="SMART" id="SM00388">
    <property type="entry name" value="HisKA"/>
    <property type="match status" value="1"/>
</dbReference>
<dbReference type="PANTHER" id="PTHR43065:SF46">
    <property type="entry name" value="C4-DICARBOXYLATE TRANSPORT SENSOR PROTEIN DCTB"/>
    <property type="match status" value="1"/>
</dbReference>
<evidence type="ECO:0000256" key="2">
    <source>
        <dbReference type="ARBA" id="ARBA00012438"/>
    </source>
</evidence>
<protein>
    <recommendedName>
        <fullName evidence="2">histidine kinase</fullName>
        <ecNumber evidence="2">2.7.13.3</ecNumber>
    </recommendedName>
</protein>
<evidence type="ECO:0000256" key="6">
    <source>
        <dbReference type="ARBA" id="ARBA00022777"/>
    </source>
</evidence>
<evidence type="ECO:0000256" key="7">
    <source>
        <dbReference type="ARBA" id="ARBA00022840"/>
    </source>
</evidence>
<dbReference type="CDD" id="cd12914">
    <property type="entry name" value="PDC1_DGC_like"/>
    <property type="match status" value="1"/>
</dbReference>
<dbReference type="CDD" id="cd18774">
    <property type="entry name" value="PDC2_HK_sensor"/>
    <property type="match status" value="1"/>
</dbReference>
<keyword evidence="7" id="KW-0067">ATP-binding</keyword>
<evidence type="ECO:0000256" key="5">
    <source>
        <dbReference type="ARBA" id="ARBA00022741"/>
    </source>
</evidence>
<keyword evidence="3" id="KW-0597">Phosphoprotein</keyword>
<dbReference type="Gene3D" id="3.30.565.10">
    <property type="entry name" value="Histidine kinase-like ATPase, C-terminal domain"/>
    <property type="match status" value="1"/>
</dbReference>
<feature type="domain" description="Histidine kinase" evidence="10">
    <location>
        <begin position="355"/>
        <end position="571"/>
    </location>
</feature>
<dbReference type="OrthoDB" id="9777714at2"/>
<evidence type="ECO:0000256" key="1">
    <source>
        <dbReference type="ARBA" id="ARBA00000085"/>
    </source>
</evidence>
<dbReference type="Proteomes" id="UP000293902">
    <property type="component" value="Chromosome"/>
</dbReference>
<dbReference type="SUPFAM" id="SSF47384">
    <property type="entry name" value="Homodimeric domain of signal transducing histidine kinase"/>
    <property type="match status" value="1"/>
</dbReference>
<reference evidence="11 14" key="2">
    <citation type="submission" date="2019-02" db="EMBL/GenBank/DDBJ databases">
        <title>Complete genome sequence of Desulfobacter hydrogenophilus AcRS1.</title>
        <authorList>
            <person name="Marietou A."/>
            <person name="Lund M.B."/>
            <person name="Marshall I.P.G."/>
            <person name="Schreiber L."/>
            <person name="Jorgensen B."/>
        </authorList>
    </citation>
    <scope>NUCLEOTIDE SEQUENCE [LARGE SCALE GENOMIC DNA]</scope>
    <source>
        <strain evidence="11 14">AcRS1</strain>
    </source>
</reference>
<dbReference type="InterPro" id="IPR003661">
    <property type="entry name" value="HisK_dim/P_dom"/>
</dbReference>
<feature type="transmembrane region" description="Helical" evidence="9">
    <location>
        <begin position="32"/>
        <end position="54"/>
    </location>
</feature>
<dbReference type="Proteomes" id="UP000248798">
    <property type="component" value="Unassembled WGS sequence"/>
</dbReference>
<dbReference type="Pfam" id="PF00512">
    <property type="entry name" value="HisKA"/>
    <property type="match status" value="1"/>
</dbReference>
<dbReference type="InterPro" id="IPR036890">
    <property type="entry name" value="HATPase_C_sf"/>
</dbReference>
<dbReference type="EMBL" id="QLNI01000024">
    <property type="protein sequence ID" value="RAM01626.1"/>
    <property type="molecule type" value="Genomic_DNA"/>
</dbReference>
<evidence type="ECO:0000313" key="12">
    <source>
        <dbReference type="EMBL" id="RAM01626.1"/>
    </source>
</evidence>
<dbReference type="InterPro" id="IPR005467">
    <property type="entry name" value="His_kinase_dom"/>
</dbReference>
<dbReference type="EC" id="2.7.13.3" evidence="2"/>
<evidence type="ECO:0000313" key="14">
    <source>
        <dbReference type="Proteomes" id="UP000293902"/>
    </source>
</evidence>
<evidence type="ECO:0000313" key="11">
    <source>
        <dbReference type="EMBL" id="QBH14064.1"/>
    </source>
</evidence>